<gene>
    <name evidence="21" type="ORF">BC936DRAFT_138760</name>
</gene>
<evidence type="ECO:0000256" key="1">
    <source>
        <dbReference type="ARBA" id="ARBA00001924"/>
    </source>
</evidence>
<dbReference type="GO" id="GO:0006790">
    <property type="term" value="P:sulfur compound metabolic process"/>
    <property type="evidence" value="ECO:0007669"/>
    <property type="project" value="TreeGrafter"/>
</dbReference>
<evidence type="ECO:0000256" key="11">
    <source>
        <dbReference type="ARBA" id="ARBA00022630"/>
    </source>
</evidence>
<dbReference type="InterPro" id="IPR005066">
    <property type="entry name" value="MoCF_OxRdtse_dimer"/>
</dbReference>
<dbReference type="InterPro" id="IPR039261">
    <property type="entry name" value="FNR_nucleotide-bd"/>
</dbReference>
<dbReference type="PANTHER" id="PTHR19372">
    <property type="entry name" value="SULFITE REDUCTASE"/>
    <property type="match status" value="1"/>
</dbReference>
<dbReference type="InterPro" id="IPR017938">
    <property type="entry name" value="Riboflavin_synthase-like_b-brl"/>
</dbReference>
<dbReference type="Gene3D" id="2.60.40.650">
    <property type="match status" value="1"/>
</dbReference>
<dbReference type="PROSITE" id="PS51384">
    <property type="entry name" value="FAD_FR"/>
    <property type="match status" value="1"/>
</dbReference>
<feature type="domain" description="Cytochrome b5 heme-binding" evidence="19">
    <location>
        <begin position="594"/>
        <end position="706"/>
    </location>
</feature>
<dbReference type="SUPFAM" id="SSF56524">
    <property type="entry name" value="Oxidoreductase molybdopterin-binding domain"/>
    <property type="match status" value="1"/>
</dbReference>
<dbReference type="Proteomes" id="UP000268093">
    <property type="component" value="Unassembled WGS sequence"/>
</dbReference>
<dbReference type="InterPro" id="IPR001199">
    <property type="entry name" value="Cyt_B5-like_heme/steroid-bd"/>
</dbReference>
<evidence type="ECO:0000256" key="4">
    <source>
        <dbReference type="ARBA" id="ARBA00003838"/>
    </source>
</evidence>
<evidence type="ECO:0000256" key="16">
    <source>
        <dbReference type="ARBA" id="ARBA00023063"/>
    </source>
</evidence>
<comment type="function">
    <text evidence="4">Nitrate reductase is a key enzyme involved in the first step of nitrate assimilation in plants, fungi and bacteria.</text>
</comment>
<dbReference type="SMART" id="SM01117">
    <property type="entry name" value="Cyt-b5"/>
    <property type="match status" value="1"/>
</dbReference>
<feature type="region of interest" description="Disordered" evidence="18">
    <location>
        <begin position="710"/>
        <end position="732"/>
    </location>
</feature>
<dbReference type="Pfam" id="PF00970">
    <property type="entry name" value="FAD_binding_6"/>
    <property type="match status" value="1"/>
</dbReference>
<comment type="cofactor">
    <cofactor evidence="1">
        <name>Mo-molybdopterin</name>
        <dbReference type="ChEBI" id="CHEBI:71302"/>
    </cofactor>
</comment>
<dbReference type="InterPro" id="IPR008335">
    <property type="entry name" value="Mopterin_OxRdtase_euk"/>
</dbReference>
<keyword evidence="9" id="KW-0500">Molybdenum</keyword>
<dbReference type="PRINTS" id="PR00407">
    <property type="entry name" value="EUMOPTERIN"/>
</dbReference>
<evidence type="ECO:0000256" key="3">
    <source>
        <dbReference type="ARBA" id="ARBA00001974"/>
    </source>
</evidence>
<dbReference type="InterPro" id="IPR000572">
    <property type="entry name" value="OxRdtase_Mopterin-bd_dom"/>
</dbReference>
<dbReference type="SUPFAM" id="SSF81296">
    <property type="entry name" value="E set domains"/>
    <property type="match status" value="1"/>
</dbReference>
<comment type="cofactor">
    <cofactor evidence="2">
        <name>heme</name>
        <dbReference type="ChEBI" id="CHEBI:30413"/>
    </cofactor>
</comment>
<dbReference type="Gene3D" id="2.40.30.10">
    <property type="entry name" value="Translation factors"/>
    <property type="match status" value="1"/>
</dbReference>
<dbReference type="SUPFAM" id="SSF52343">
    <property type="entry name" value="Ferredoxin reductase-like, C-terminal NADP-linked domain"/>
    <property type="match status" value="1"/>
</dbReference>
<dbReference type="GO" id="GO:0030151">
    <property type="term" value="F:molybdenum ion binding"/>
    <property type="evidence" value="ECO:0007669"/>
    <property type="project" value="InterPro"/>
</dbReference>
<feature type="compositionally biased region" description="Basic and acidic residues" evidence="18">
    <location>
        <begin position="82"/>
        <end position="132"/>
    </location>
</feature>
<keyword evidence="22" id="KW-1185">Reference proteome</keyword>
<dbReference type="PRINTS" id="PR00406">
    <property type="entry name" value="CYTB5RDTASE"/>
</dbReference>
<comment type="similarity">
    <text evidence="5">Belongs to the nitrate reductase family.</text>
</comment>
<organism evidence="21 22">
    <name type="scientific">Jimgerdemannia flammicorona</name>
    <dbReference type="NCBI Taxonomy" id="994334"/>
    <lineage>
        <taxon>Eukaryota</taxon>
        <taxon>Fungi</taxon>
        <taxon>Fungi incertae sedis</taxon>
        <taxon>Mucoromycota</taxon>
        <taxon>Mucoromycotina</taxon>
        <taxon>Endogonomycetes</taxon>
        <taxon>Endogonales</taxon>
        <taxon>Endogonaceae</taxon>
        <taxon>Jimgerdemannia</taxon>
    </lineage>
</organism>
<dbReference type="OrthoDB" id="432685at2759"/>
<name>A0A433DMX1_9FUNG</name>
<evidence type="ECO:0000256" key="17">
    <source>
        <dbReference type="ARBA" id="ARBA00049155"/>
    </source>
</evidence>
<dbReference type="Gene3D" id="3.10.120.10">
    <property type="entry name" value="Cytochrome b5-like heme/steroid binding domain"/>
    <property type="match status" value="1"/>
</dbReference>
<dbReference type="SUPFAM" id="SSF63380">
    <property type="entry name" value="Riboflavin synthase domain-like"/>
    <property type="match status" value="1"/>
</dbReference>
<evidence type="ECO:0000256" key="13">
    <source>
        <dbReference type="ARBA" id="ARBA00022827"/>
    </source>
</evidence>
<comment type="caution">
    <text evidence="21">The sequence shown here is derived from an EMBL/GenBank/DDBJ whole genome shotgun (WGS) entry which is preliminary data.</text>
</comment>
<dbReference type="Pfam" id="PF00173">
    <property type="entry name" value="Cyt-b5"/>
    <property type="match status" value="1"/>
</dbReference>
<evidence type="ECO:0000259" key="20">
    <source>
        <dbReference type="PROSITE" id="PS51384"/>
    </source>
</evidence>
<dbReference type="EC" id="1.7.1.3" evidence="7"/>
<dbReference type="PROSITE" id="PS00191">
    <property type="entry name" value="CYTOCHROME_B5_1"/>
    <property type="match status" value="1"/>
</dbReference>
<dbReference type="GO" id="GO:0042128">
    <property type="term" value="P:nitrate assimilation"/>
    <property type="evidence" value="ECO:0007669"/>
    <property type="project" value="UniProtKB-KW"/>
</dbReference>
<dbReference type="InterPro" id="IPR017927">
    <property type="entry name" value="FAD-bd_FR_type"/>
</dbReference>
<dbReference type="GO" id="GO:0043546">
    <property type="term" value="F:molybdopterin cofactor binding"/>
    <property type="evidence" value="ECO:0007669"/>
    <property type="project" value="TreeGrafter"/>
</dbReference>
<dbReference type="InterPro" id="IPR036374">
    <property type="entry name" value="OxRdtase_Mopterin-bd_sf"/>
</dbReference>
<dbReference type="Pfam" id="PF00174">
    <property type="entry name" value="Oxidored_molyb"/>
    <property type="match status" value="2"/>
</dbReference>
<dbReference type="PROSITE" id="PS50255">
    <property type="entry name" value="CYTOCHROME_B5_2"/>
    <property type="match status" value="1"/>
</dbReference>
<dbReference type="CDD" id="cd06183">
    <property type="entry name" value="cyt_b5_reduct_like"/>
    <property type="match status" value="1"/>
</dbReference>
<comment type="cofactor">
    <cofactor evidence="3">
        <name>FAD</name>
        <dbReference type="ChEBI" id="CHEBI:57692"/>
    </cofactor>
</comment>
<evidence type="ECO:0000256" key="5">
    <source>
        <dbReference type="ARBA" id="ARBA00006253"/>
    </source>
</evidence>
<dbReference type="InterPro" id="IPR001433">
    <property type="entry name" value="OxRdtase_FAD/NAD-bd"/>
</dbReference>
<comment type="catalytic activity">
    <reaction evidence="17">
        <text>nitrite + NADP(+) + H2O = nitrate + NADPH + H(+)</text>
        <dbReference type="Rhea" id="RHEA:19061"/>
        <dbReference type="ChEBI" id="CHEBI:15377"/>
        <dbReference type="ChEBI" id="CHEBI:15378"/>
        <dbReference type="ChEBI" id="CHEBI:16301"/>
        <dbReference type="ChEBI" id="CHEBI:17632"/>
        <dbReference type="ChEBI" id="CHEBI:57783"/>
        <dbReference type="ChEBI" id="CHEBI:58349"/>
        <dbReference type="EC" id="1.7.1.3"/>
    </reaction>
</comment>
<evidence type="ECO:0000313" key="21">
    <source>
        <dbReference type="EMBL" id="RUP52167.1"/>
    </source>
</evidence>
<dbReference type="GO" id="GO:0050464">
    <property type="term" value="F:nitrate reductase (NADPH) activity"/>
    <property type="evidence" value="ECO:0007669"/>
    <property type="project" value="UniProtKB-EC"/>
</dbReference>
<keyword evidence="13" id="KW-0274">FAD</keyword>
<feature type="compositionally biased region" description="Polar residues" evidence="18">
    <location>
        <begin position="13"/>
        <end position="25"/>
    </location>
</feature>
<dbReference type="GO" id="GO:0020037">
    <property type="term" value="F:heme binding"/>
    <property type="evidence" value="ECO:0007669"/>
    <property type="project" value="InterPro"/>
</dbReference>
<keyword evidence="14" id="KW-0560">Oxidoreductase</keyword>
<evidence type="ECO:0000256" key="7">
    <source>
        <dbReference type="ARBA" id="ARBA00012673"/>
    </source>
</evidence>
<keyword evidence="10" id="KW-0349">Heme</keyword>
<dbReference type="InterPro" id="IPR008333">
    <property type="entry name" value="Cbr1-like_FAD-bd_dom"/>
</dbReference>
<feature type="domain" description="FAD-binding FR-type" evidence="20">
    <location>
        <begin position="741"/>
        <end position="856"/>
    </location>
</feature>
<dbReference type="AlphaFoldDB" id="A0A433DMX1"/>
<evidence type="ECO:0000256" key="8">
    <source>
        <dbReference type="ARBA" id="ARBA00015499"/>
    </source>
</evidence>
<dbReference type="Pfam" id="PF03404">
    <property type="entry name" value="Mo-co_dimer"/>
    <property type="match status" value="1"/>
</dbReference>
<dbReference type="Gene3D" id="3.40.50.80">
    <property type="entry name" value="Nucleotide-binding domain of ferredoxin-NADP reductase (FNR) module"/>
    <property type="match status" value="1"/>
</dbReference>
<evidence type="ECO:0000256" key="15">
    <source>
        <dbReference type="ARBA" id="ARBA00023004"/>
    </source>
</evidence>
<dbReference type="FunFam" id="2.40.30.10:FF:000021">
    <property type="entry name" value="NADH-cytochrome b5 reductase"/>
    <property type="match status" value="1"/>
</dbReference>
<evidence type="ECO:0000256" key="18">
    <source>
        <dbReference type="SAM" id="MobiDB-lite"/>
    </source>
</evidence>
<evidence type="ECO:0000256" key="9">
    <source>
        <dbReference type="ARBA" id="ARBA00022505"/>
    </source>
</evidence>
<evidence type="ECO:0000259" key="19">
    <source>
        <dbReference type="PROSITE" id="PS50255"/>
    </source>
</evidence>
<reference evidence="21 22" key="1">
    <citation type="journal article" date="2018" name="New Phytol.">
        <title>Phylogenomics of Endogonaceae and evolution of mycorrhizas within Mucoromycota.</title>
        <authorList>
            <person name="Chang Y."/>
            <person name="Desiro A."/>
            <person name="Na H."/>
            <person name="Sandor L."/>
            <person name="Lipzen A."/>
            <person name="Clum A."/>
            <person name="Barry K."/>
            <person name="Grigoriev I.V."/>
            <person name="Martin F.M."/>
            <person name="Stajich J.E."/>
            <person name="Smith M.E."/>
            <person name="Bonito G."/>
            <person name="Spatafora J.W."/>
        </authorList>
    </citation>
    <scope>NUCLEOTIDE SEQUENCE [LARGE SCALE GENOMIC DNA]</scope>
    <source>
        <strain evidence="21 22">GMNB39</strain>
    </source>
</reference>
<evidence type="ECO:0000313" key="22">
    <source>
        <dbReference type="Proteomes" id="UP000268093"/>
    </source>
</evidence>
<keyword evidence="11" id="KW-0285">Flavoprotein</keyword>
<evidence type="ECO:0000256" key="2">
    <source>
        <dbReference type="ARBA" id="ARBA00001971"/>
    </source>
</evidence>
<protein>
    <recommendedName>
        <fullName evidence="8">Nitrate reductase [NADPH]</fullName>
        <ecNumber evidence="7">1.7.1.3</ecNumber>
    </recommendedName>
</protein>
<keyword evidence="12" id="KW-0479">Metal-binding</keyword>
<dbReference type="SUPFAM" id="SSF55856">
    <property type="entry name" value="Cytochrome b5-like heme/steroid binding domain"/>
    <property type="match status" value="1"/>
</dbReference>
<evidence type="ECO:0000256" key="12">
    <source>
        <dbReference type="ARBA" id="ARBA00022723"/>
    </source>
</evidence>
<feature type="region of interest" description="Disordered" evidence="18">
    <location>
        <begin position="1"/>
        <end position="154"/>
    </location>
</feature>
<dbReference type="InterPro" id="IPR036400">
    <property type="entry name" value="Cyt_B5-like_heme/steroid_sf"/>
</dbReference>
<keyword evidence="15" id="KW-0408">Iron</keyword>
<dbReference type="EMBL" id="RBNI01000137">
    <property type="protein sequence ID" value="RUP52167.1"/>
    <property type="molecule type" value="Genomic_DNA"/>
</dbReference>
<comment type="subunit">
    <text evidence="6">Homodimer.</text>
</comment>
<evidence type="ECO:0000256" key="14">
    <source>
        <dbReference type="ARBA" id="ARBA00023002"/>
    </source>
</evidence>
<dbReference type="InterPro" id="IPR014756">
    <property type="entry name" value="Ig_E-set"/>
</dbReference>
<sequence>MNERKDPGKGQEPTVQHPQNQSQNNGRKERGHGGLNYSVNDAMRKQHASKHVDHPERVPASQPRSVLGATEEEFLKQAKPKKSPDDKQKKTNANEHDGADKSKKGEEEKRGEKDNDEHDGADRNDGKTERSPMYKVEPVTDIDDADTGTPDNWIPRHSDLVRLTGKHPLNAETDTRQLAEFGLVTPNPLHYVRNHGPVPALEWETHTVIVDGLVSNPREYTMDEIASKSWINIPVTMGCDGNRRKEVKLFKSSDGFNWGPGGVGTAYWKGPLIRDILLDCGVKSRDEGANYVCFEGADELSHGTYGTSLPIELVMDERNDMILAYEMNNLPLLPDHGWVMHISPSFTVSHRFWLYPIRTILPGMVGGRTVKWLAKITVSSQESQNWHHLHDNRVYPSHVQDEDEAIRDGWTSTEDTIIFENTINSFISHPAQGEKISLFNLGKSNKYTIRGFAYSGGGRKVQNVEISLDGGQTWEYCCRDFLEKPIRHQTKWWTWCHWTHEVDSMRFLQCDEIIVRAWDTNKCPQPEHIRWNLKGFMNNCWYRVKREIAYPKDKDDVAHVKFVHPVVPGAKSGGWMKLSIEQQIENAKNDKEPDRVLTWEEVEKHTTEKDLWFVMKGKVYDVTKFLSKHPGGNRYDFQHLAFAFGTTQTQATQNNGIKYNDYGNNEIVGLHPLLSHAGKEVTEEFESIHSDSAARWAEDFCIAKIKSGEEGEDTKEDMSGPQRRPEPTQTVGGAPIALHRRRWLSVKLIRKKNVSHDTRRFTFNLPRDDTKLGLPVGKHILVGAHFKDKMVIRPYTPVRPIIPKEDDGTFDLVIKIYFPSTDPNFPPGGLMSNYLDSMDIGEAVDVKGPEGHIEYDGQGKLTVEGHQMHIQELSLVAGGTGITPCYQMIRRILKDSKDETHIKLLFSNKNPEDILLRSEFDDLARDHPDQFQLWYTIDHEPEGKEWKYGVGHITVDMMREHLFKPERKTVALVCGMYARLHCCDEIRLKIFYDNYYELVLREWSRKP</sequence>
<dbReference type="GO" id="GO:0008482">
    <property type="term" value="F:sulfite oxidase activity"/>
    <property type="evidence" value="ECO:0007669"/>
    <property type="project" value="TreeGrafter"/>
</dbReference>
<evidence type="ECO:0000256" key="6">
    <source>
        <dbReference type="ARBA" id="ARBA00011738"/>
    </source>
</evidence>
<evidence type="ECO:0000256" key="10">
    <source>
        <dbReference type="ARBA" id="ARBA00022617"/>
    </source>
</evidence>
<dbReference type="Pfam" id="PF00175">
    <property type="entry name" value="NAD_binding_1"/>
    <property type="match status" value="1"/>
</dbReference>
<dbReference type="InterPro" id="IPR018506">
    <property type="entry name" value="Cyt_B5_heme-BS"/>
</dbReference>
<proteinExistence type="inferred from homology"/>
<accession>A0A433DMX1</accession>
<keyword evidence="16" id="KW-0534">Nitrate assimilation</keyword>
<dbReference type="Gene3D" id="3.90.420.10">
    <property type="entry name" value="Oxidoreductase, molybdopterin-binding domain"/>
    <property type="match status" value="1"/>
</dbReference>
<dbReference type="PANTHER" id="PTHR19372:SF7">
    <property type="entry name" value="SULFITE OXIDASE, MITOCHONDRIAL"/>
    <property type="match status" value="1"/>
</dbReference>